<proteinExistence type="predicted"/>
<dbReference type="Proteomes" id="UP001500368">
    <property type="component" value="Unassembled WGS sequence"/>
</dbReference>
<gene>
    <name evidence="1" type="ORF">GCM10025790_08540</name>
</gene>
<organism evidence="1 2">
    <name type="scientific">Nesterenkonia rhizosphaerae</name>
    <dbReference type="NCBI Taxonomy" id="1348272"/>
    <lineage>
        <taxon>Bacteria</taxon>
        <taxon>Bacillati</taxon>
        <taxon>Actinomycetota</taxon>
        <taxon>Actinomycetes</taxon>
        <taxon>Micrococcales</taxon>
        <taxon>Micrococcaceae</taxon>
        <taxon>Nesterenkonia</taxon>
    </lineage>
</organism>
<name>A0ABP9FTM2_9MICC</name>
<keyword evidence="2" id="KW-1185">Reference proteome</keyword>
<comment type="caution">
    <text evidence="1">The sequence shown here is derived from an EMBL/GenBank/DDBJ whole genome shotgun (WGS) entry which is preliminary data.</text>
</comment>
<accession>A0ABP9FTM2</accession>
<dbReference type="EMBL" id="BAABLW010000005">
    <property type="protein sequence ID" value="GAA4915803.1"/>
    <property type="molecule type" value="Genomic_DNA"/>
</dbReference>
<reference evidence="2" key="1">
    <citation type="journal article" date="2019" name="Int. J. Syst. Evol. Microbiol.">
        <title>The Global Catalogue of Microorganisms (GCM) 10K type strain sequencing project: providing services to taxonomists for standard genome sequencing and annotation.</title>
        <authorList>
            <consortium name="The Broad Institute Genomics Platform"/>
            <consortium name="The Broad Institute Genome Sequencing Center for Infectious Disease"/>
            <person name="Wu L."/>
            <person name="Ma J."/>
        </authorList>
    </citation>
    <scope>NUCLEOTIDE SEQUENCE [LARGE SCALE GENOMIC DNA]</scope>
    <source>
        <strain evidence="2">JCM 19129</strain>
    </source>
</reference>
<protein>
    <submittedName>
        <fullName evidence="1">Uncharacterized protein</fullName>
    </submittedName>
</protein>
<sequence length="58" mass="5896">MENEPGLACQEWVNGAGAVLAEVGFGGHGGIVLELASAQGDGRVATRSTGAELYPRKP</sequence>
<evidence type="ECO:0000313" key="2">
    <source>
        <dbReference type="Proteomes" id="UP001500368"/>
    </source>
</evidence>
<evidence type="ECO:0000313" key="1">
    <source>
        <dbReference type="EMBL" id="GAA4915803.1"/>
    </source>
</evidence>